<protein>
    <submittedName>
        <fullName evidence="5">C4-dicarboxylate ABC transporter</fullName>
    </submittedName>
</protein>
<keyword evidence="4" id="KW-0472">Membrane</keyword>
<comment type="subcellular location">
    <subcellularLocation>
        <location evidence="1">Membrane</location>
        <topology evidence="1">Multi-pass membrane protein</topology>
    </subcellularLocation>
</comment>
<evidence type="ECO:0000313" key="5">
    <source>
        <dbReference type="EMBL" id="BBY45642.1"/>
    </source>
</evidence>
<dbReference type="GO" id="GO:0016020">
    <property type="term" value="C:membrane"/>
    <property type="evidence" value="ECO:0007669"/>
    <property type="project" value="UniProtKB-SubCell"/>
</dbReference>
<dbReference type="CDD" id="cd09319">
    <property type="entry name" value="TDT_like_1"/>
    <property type="match status" value="1"/>
</dbReference>
<dbReference type="Pfam" id="PF03595">
    <property type="entry name" value="SLAC1"/>
    <property type="match status" value="1"/>
</dbReference>
<evidence type="ECO:0000256" key="2">
    <source>
        <dbReference type="ARBA" id="ARBA00022692"/>
    </source>
</evidence>
<reference evidence="5 6" key="1">
    <citation type="journal article" date="2019" name="Emerg. Microbes Infect.">
        <title>Comprehensive subspecies identification of 175 nontuberculous mycobacteria species based on 7547 genomic profiles.</title>
        <authorList>
            <person name="Matsumoto Y."/>
            <person name="Kinjo T."/>
            <person name="Motooka D."/>
            <person name="Nabeya D."/>
            <person name="Jung N."/>
            <person name="Uechi K."/>
            <person name="Horii T."/>
            <person name="Iida T."/>
            <person name="Fujita J."/>
            <person name="Nakamura S."/>
        </authorList>
    </citation>
    <scope>NUCLEOTIDE SEQUENCE [LARGE SCALE GENOMIC DNA]</scope>
    <source>
        <strain evidence="5 6">JCM 18439</strain>
    </source>
</reference>
<dbReference type="KEGG" id="mcee:MCEL_39370"/>
<keyword evidence="2" id="KW-0812">Transmembrane</keyword>
<accession>A0A1X0BNG4</accession>
<keyword evidence="3" id="KW-1133">Transmembrane helix</keyword>
<dbReference type="Proteomes" id="UP000466431">
    <property type="component" value="Chromosome"/>
</dbReference>
<dbReference type="EMBL" id="AP022591">
    <property type="protein sequence ID" value="BBY45642.1"/>
    <property type="molecule type" value="Genomic_DNA"/>
</dbReference>
<dbReference type="STRING" id="1249101.BST21_20315"/>
<dbReference type="GO" id="GO:0055085">
    <property type="term" value="P:transmembrane transport"/>
    <property type="evidence" value="ECO:0007669"/>
    <property type="project" value="InterPro"/>
</dbReference>
<name>A0A1X0BNG4_MYCCF</name>
<keyword evidence="6" id="KW-1185">Reference proteome</keyword>
<sequence length="319" mass="34271">MRPDAFAFVMATGIVSIAATDHGLVYVSDGLAVVAVVGLVVLIAAAGVMWRGRPPDLSDPDVTFGLFTFVAACAVLDNRLTSISAVLWTLGVLAAVAWLVLSALTARNLAARSWKELQERARGAWELASVGTSGLAIVAVALAHDRGSHALLMIGVAIWAVAIAVYVLMTAMILARAFAARLDPSGFEPDAWILMGGLAIATLAGDHIHRAGFDNVRAVTIATWCVASLWILPLLYFGLRHIQRAEARRFVAVWWAMVFPLGMYSTATHAMAVETGWPVLPGVSTTFFWIAFAAWLIVAVAGAWRLRARRHLPSRHGLR</sequence>
<gene>
    <name evidence="5" type="ORF">MCEL_39370</name>
</gene>
<organism evidence="5 6">
    <name type="scientific">Mycolicibacterium celeriflavum</name>
    <name type="common">Mycobacterium celeriflavum</name>
    <dbReference type="NCBI Taxonomy" id="1249101"/>
    <lineage>
        <taxon>Bacteria</taxon>
        <taxon>Bacillati</taxon>
        <taxon>Actinomycetota</taxon>
        <taxon>Actinomycetes</taxon>
        <taxon>Mycobacteriales</taxon>
        <taxon>Mycobacteriaceae</taxon>
        <taxon>Mycolicibacterium</taxon>
    </lineage>
</organism>
<dbReference type="Gene3D" id="1.50.10.150">
    <property type="entry name" value="Voltage-dependent anion channel"/>
    <property type="match status" value="1"/>
</dbReference>
<evidence type="ECO:0000256" key="3">
    <source>
        <dbReference type="ARBA" id="ARBA00022989"/>
    </source>
</evidence>
<dbReference type="InterPro" id="IPR038665">
    <property type="entry name" value="Voltage-dep_anion_channel_sf"/>
</dbReference>
<evidence type="ECO:0000256" key="1">
    <source>
        <dbReference type="ARBA" id="ARBA00004141"/>
    </source>
</evidence>
<evidence type="ECO:0000256" key="4">
    <source>
        <dbReference type="ARBA" id="ARBA00023136"/>
    </source>
</evidence>
<dbReference type="RefSeq" id="WP_234806247.1">
    <property type="nucleotide sequence ID" value="NZ_AP022591.1"/>
</dbReference>
<proteinExistence type="predicted"/>
<evidence type="ECO:0000313" key="6">
    <source>
        <dbReference type="Proteomes" id="UP000466431"/>
    </source>
</evidence>
<dbReference type="InterPro" id="IPR004695">
    <property type="entry name" value="SLAC1/Mae1/Ssu1/TehA"/>
</dbReference>
<dbReference type="AlphaFoldDB" id="A0A1X0BNG4"/>